<keyword evidence="2" id="KW-0503">Monooxygenase</keyword>
<feature type="domain" description="ABM" evidence="1">
    <location>
        <begin position="116"/>
        <end position="205"/>
    </location>
</feature>
<dbReference type="EMBL" id="RXIA01000012">
    <property type="protein sequence ID" value="RVU70797.1"/>
    <property type="molecule type" value="Genomic_DNA"/>
</dbReference>
<dbReference type="PANTHER" id="PTHR33336">
    <property type="entry name" value="QUINOL MONOOXYGENASE YGIN-RELATED"/>
    <property type="match status" value="1"/>
</dbReference>
<organism evidence="2 3">
    <name type="scientific">Lactobacillus xujianguonis</name>
    <dbReference type="NCBI Taxonomy" id="2495899"/>
    <lineage>
        <taxon>Bacteria</taxon>
        <taxon>Bacillati</taxon>
        <taxon>Bacillota</taxon>
        <taxon>Bacilli</taxon>
        <taxon>Lactobacillales</taxon>
        <taxon>Lactobacillaceae</taxon>
        <taxon>Lactobacillus</taxon>
    </lineage>
</organism>
<keyword evidence="2" id="KW-0560">Oxidoreductase</keyword>
<keyword evidence="3" id="KW-1185">Reference proteome</keyword>
<comment type="caution">
    <text evidence="2">The sequence shown here is derived from an EMBL/GenBank/DDBJ whole genome shotgun (WGS) entry which is preliminary data.</text>
</comment>
<dbReference type="Pfam" id="PF03992">
    <property type="entry name" value="ABM"/>
    <property type="match status" value="2"/>
</dbReference>
<protein>
    <submittedName>
        <fullName evidence="2">Antibiotic biosynthesis monooxygenase</fullName>
    </submittedName>
</protein>
<accession>A0A437SVC5</accession>
<dbReference type="InterPro" id="IPR007138">
    <property type="entry name" value="ABM_dom"/>
</dbReference>
<dbReference type="GO" id="GO:0004497">
    <property type="term" value="F:monooxygenase activity"/>
    <property type="evidence" value="ECO:0007669"/>
    <property type="project" value="UniProtKB-KW"/>
</dbReference>
<dbReference type="RefSeq" id="WP_103660760.1">
    <property type="nucleotide sequence ID" value="NZ_ML136880.1"/>
</dbReference>
<dbReference type="AlphaFoldDB" id="A0A437SVC5"/>
<evidence type="ECO:0000313" key="3">
    <source>
        <dbReference type="Proteomes" id="UP000288291"/>
    </source>
</evidence>
<evidence type="ECO:0000259" key="1">
    <source>
        <dbReference type="PROSITE" id="PS51725"/>
    </source>
</evidence>
<proteinExistence type="predicted"/>
<dbReference type="Proteomes" id="UP000288291">
    <property type="component" value="Unassembled WGS sequence"/>
</dbReference>
<evidence type="ECO:0000313" key="2">
    <source>
        <dbReference type="EMBL" id="RVU70797.1"/>
    </source>
</evidence>
<dbReference type="InterPro" id="IPR011008">
    <property type="entry name" value="Dimeric_a/b-barrel"/>
</dbReference>
<reference evidence="2 3" key="1">
    <citation type="submission" date="2018-12" db="EMBL/GenBank/DDBJ databases">
        <authorList>
            <person name="Meng J."/>
        </authorList>
    </citation>
    <scope>NUCLEOTIDE SEQUENCE [LARGE SCALE GENOMIC DNA]</scope>
    <source>
        <strain evidence="2 3">HT111-2</strain>
    </source>
</reference>
<name>A0A437SVC5_9LACO</name>
<dbReference type="PROSITE" id="PS51725">
    <property type="entry name" value="ABM"/>
    <property type="match status" value="1"/>
</dbReference>
<dbReference type="PANTHER" id="PTHR33336:SF3">
    <property type="entry name" value="ABM DOMAIN-CONTAINING PROTEIN"/>
    <property type="match status" value="1"/>
</dbReference>
<gene>
    <name evidence="2" type="ORF">EJK17_05210</name>
</gene>
<dbReference type="InterPro" id="IPR050744">
    <property type="entry name" value="AI-2_Isomerase_LsrG"/>
</dbReference>
<dbReference type="Gene3D" id="3.30.70.100">
    <property type="match status" value="1"/>
</dbReference>
<sequence length="219" mass="25348">MDNEPIFRITEVNIAKNDRAAFRKEQEAELENSIPVENGTLLFASAHEDAEGEKNYIVELYRNPKAWEEHSMADYFDHYDQVINELADSRKAFDLKPVWITSKPKEALDENANNFIIHLAKVEVQDGKNDDFAAIVKKEMRRSMAQEPGVELLMGGTNKENSNEWYFFEVFTNDEAYKKHQASKWFKQYLADSEAIVKDKQVHELVRDVMAVQGPIVMD</sequence>
<dbReference type="SUPFAM" id="SSF54909">
    <property type="entry name" value="Dimeric alpha+beta barrel"/>
    <property type="match status" value="2"/>
</dbReference>